<reference evidence="2 3" key="1">
    <citation type="submission" date="2017-03" db="EMBL/GenBank/DDBJ databases">
        <title>Genomic insights into Mycobacterium simiae human colonization.</title>
        <authorList>
            <person name="Steffani J.L."/>
            <person name="Brunck M.E."/>
            <person name="Cruz E."/>
            <person name="Montiel R."/>
            <person name="Barona F."/>
        </authorList>
    </citation>
    <scope>NUCLEOTIDE SEQUENCE [LARGE SCALE GENOMIC DNA]</scope>
    <source>
        <strain evidence="2 3">MsiGto</strain>
    </source>
</reference>
<dbReference type="RefSeq" id="WP_061558598.1">
    <property type="nucleotide sequence ID" value="NZ_JASWDE010000007.1"/>
</dbReference>
<protein>
    <submittedName>
        <fullName evidence="2">Uncharacterized protein</fullName>
    </submittedName>
</protein>
<dbReference type="Proteomes" id="UP000193040">
    <property type="component" value="Unassembled WGS sequence"/>
</dbReference>
<dbReference type="STRING" id="1784.VC42_20745"/>
<accession>A0A1X0YA17</accession>
<evidence type="ECO:0000256" key="1">
    <source>
        <dbReference type="SAM" id="MobiDB-lite"/>
    </source>
</evidence>
<organism evidence="2 3">
    <name type="scientific">Mycobacterium simiae</name>
    <name type="common">Mycobacterium habana</name>
    <dbReference type="NCBI Taxonomy" id="1784"/>
    <lineage>
        <taxon>Bacteria</taxon>
        <taxon>Bacillati</taxon>
        <taxon>Actinomycetota</taxon>
        <taxon>Actinomycetes</taxon>
        <taxon>Mycobacteriales</taxon>
        <taxon>Mycobacteriaceae</taxon>
        <taxon>Mycobacterium</taxon>
        <taxon>Mycobacterium simiae complex</taxon>
    </lineage>
</organism>
<evidence type="ECO:0000313" key="3">
    <source>
        <dbReference type="Proteomes" id="UP000193040"/>
    </source>
</evidence>
<dbReference type="AlphaFoldDB" id="A0A1X0YA17"/>
<keyword evidence="3" id="KW-1185">Reference proteome</keyword>
<comment type="caution">
    <text evidence="2">The sequence shown here is derived from an EMBL/GenBank/DDBJ whole genome shotgun (WGS) entry which is preliminary data.</text>
</comment>
<proteinExistence type="predicted"/>
<feature type="compositionally biased region" description="Basic and acidic residues" evidence="1">
    <location>
        <begin position="1"/>
        <end position="11"/>
    </location>
</feature>
<sequence length="79" mass="8746">MKRLVVSDKNGHIIATGPHPEEKPDSHVMYGFNPLDGQQIHEIELPDHVKTIEHVVELHTTHLVRAEGNKARLVAAAAT</sequence>
<name>A0A1X0YA17_MYCSI</name>
<feature type="region of interest" description="Disordered" evidence="1">
    <location>
        <begin position="1"/>
        <end position="25"/>
    </location>
</feature>
<dbReference type="EMBL" id="MZZM01000014">
    <property type="protein sequence ID" value="ORJ61923.1"/>
    <property type="molecule type" value="Genomic_DNA"/>
</dbReference>
<evidence type="ECO:0000313" key="2">
    <source>
        <dbReference type="EMBL" id="ORJ61923.1"/>
    </source>
</evidence>
<gene>
    <name evidence="2" type="ORF">B5M45_09390</name>
</gene>